<dbReference type="Gene3D" id="3.40.50.150">
    <property type="entry name" value="Vaccinia Virus protein VP39"/>
    <property type="match status" value="1"/>
</dbReference>
<dbReference type="Proteomes" id="UP000306317">
    <property type="component" value="Unassembled WGS sequence"/>
</dbReference>
<dbReference type="GO" id="GO:0008757">
    <property type="term" value="F:S-adenosylmethionine-dependent methyltransferase activity"/>
    <property type="evidence" value="ECO:0007669"/>
    <property type="project" value="InterPro"/>
</dbReference>
<evidence type="ECO:0000259" key="2">
    <source>
        <dbReference type="Pfam" id="PF08241"/>
    </source>
</evidence>
<keyword evidence="4" id="KW-1185">Reference proteome</keyword>
<name>A0A4S3KDP2_9GAMM</name>
<dbReference type="RefSeq" id="WP_136259001.1">
    <property type="nucleotide sequence ID" value="NZ_MWIO01000032.1"/>
</dbReference>
<dbReference type="InterPro" id="IPR029063">
    <property type="entry name" value="SAM-dependent_MTases_sf"/>
</dbReference>
<feature type="region of interest" description="Disordered" evidence="1">
    <location>
        <begin position="211"/>
        <end position="234"/>
    </location>
</feature>
<gene>
    <name evidence="3" type="ORF">B1991_12425</name>
</gene>
<protein>
    <submittedName>
        <fullName evidence="3">Methyltransferase type 11</fullName>
    </submittedName>
</protein>
<proteinExistence type="predicted"/>
<accession>A0A4S3KDP2</accession>
<comment type="caution">
    <text evidence="3">The sequence shown here is derived from an EMBL/GenBank/DDBJ whole genome shotgun (WGS) entry which is preliminary data.</text>
</comment>
<organism evidence="3 4">
    <name type="scientific">Rhodanobacter lindaniclasticus</name>
    <dbReference type="NCBI Taxonomy" id="75310"/>
    <lineage>
        <taxon>Bacteria</taxon>
        <taxon>Pseudomonadati</taxon>
        <taxon>Pseudomonadota</taxon>
        <taxon>Gammaproteobacteria</taxon>
        <taxon>Lysobacterales</taxon>
        <taxon>Rhodanobacteraceae</taxon>
        <taxon>Rhodanobacter</taxon>
    </lineage>
</organism>
<keyword evidence="3" id="KW-0489">Methyltransferase</keyword>
<dbReference type="InterPro" id="IPR013216">
    <property type="entry name" value="Methyltransf_11"/>
</dbReference>
<feature type="domain" description="Methyltransferase type 11" evidence="2">
    <location>
        <begin position="77"/>
        <end position="119"/>
    </location>
</feature>
<evidence type="ECO:0000313" key="4">
    <source>
        <dbReference type="Proteomes" id="UP000306317"/>
    </source>
</evidence>
<dbReference type="GO" id="GO:0032259">
    <property type="term" value="P:methylation"/>
    <property type="evidence" value="ECO:0007669"/>
    <property type="project" value="UniProtKB-KW"/>
</dbReference>
<evidence type="ECO:0000313" key="3">
    <source>
        <dbReference type="EMBL" id="THD06623.1"/>
    </source>
</evidence>
<keyword evidence="3" id="KW-0808">Transferase</keyword>
<dbReference type="AlphaFoldDB" id="A0A4S3KDP2"/>
<dbReference type="SUPFAM" id="SSF53335">
    <property type="entry name" value="S-adenosyl-L-methionine-dependent methyltransferases"/>
    <property type="match status" value="1"/>
</dbReference>
<dbReference type="Pfam" id="PF08241">
    <property type="entry name" value="Methyltransf_11"/>
    <property type="match status" value="1"/>
</dbReference>
<sequence length="234" mass="25356">MRRQDNDIYASAPLRRLRDAQARVLAPELQRCFGTHALLLGVAADEVPPALPMLGNWVRLHLDGDRYAGDLRAAVDQPLPFMADAFDLVLLRHALEVSPVSSALLGDVLRVLAPGGVLALTGVHPVSGWSPWLRWHARGRTLKLQLPLQLERVLRHAGMDIELARRVGRGWPGLPATSTASGNALGGGYVLLARKRRRLATPLRIKPVTLPVPAPGRLSPGTRPNPALQTTGDT</sequence>
<reference evidence="3 4" key="1">
    <citation type="submission" date="2017-02" db="EMBL/GenBank/DDBJ databases">
        <title>Whole genome sequencing of Rhodanobacter lindaniclasticus DSM 17932.</title>
        <authorList>
            <person name="Kumar S."/>
            <person name="Patil P."/>
            <person name="Patil P.B."/>
        </authorList>
    </citation>
    <scope>NUCLEOTIDE SEQUENCE [LARGE SCALE GENOMIC DNA]</scope>
    <source>
        <strain evidence="3 4">DSM 17932</strain>
    </source>
</reference>
<evidence type="ECO:0000256" key="1">
    <source>
        <dbReference type="SAM" id="MobiDB-lite"/>
    </source>
</evidence>
<dbReference type="EMBL" id="MWIO01000032">
    <property type="protein sequence ID" value="THD06623.1"/>
    <property type="molecule type" value="Genomic_DNA"/>
</dbReference>
<dbReference type="OrthoDB" id="5983563at2"/>